<feature type="region of interest" description="Disordered" evidence="1">
    <location>
        <begin position="1"/>
        <end position="30"/>
    </location>
</feature>
<dbReference type="Proteomes" id="UP000013525">
    <property type="component" value="Unassembled WGS sequence"/>
</dbReference>
<organism evidence="2 3">
    <name type="scientific">Rhodococcus rhodnii LMG 5362</name>
    <dbReference type="NCBI Taxonomy" id="1273125"/>
    <lineage>
        <taxon>Bacteria</taxon>
        <taxon>Bacillati</taxon>
        <taxon>Actinomycetota</taxon>
        <taxon>Actinomycetes</taxon>
        <taxon>Mycobacteriales</taxon>
        <taxon>Nocardiaceae</taxon>
        <taxon>Rhodococcus</taxon>
    </lineage>
</organism>
<name>R7WHK0_9NOCA</name>
<evidence type="ECO:0000313" key="3">
    <source>
        <dbReference type="Proteomes" id="UP000013525"/>
    </source>
</evidence>
<dbReference type="EMBL" id="APMY01000126">
    <property type="protein sequence ID" value="EOM74650.1"/>
    <property type="molecule type" value="Genomic_DNA"/>
</dbReference>
<accession>R7WHK0</accession>
<gene>
    <name evidence="2" type="ORF">Rrhod_3985</name>
</gene>
<evidence type="ECO:0000313" key="2">
    <source>
        <dbReference type="EMBL" id="EOM74650.1"/>
    </source>
</evidence>
<reference evidence="2 3" key="1">
    <citation type="journal article" date="2013" name="Genome Announc.">
        <title>Draft Genome Sequence of Rhodococcus rhodnii Strain LMG5362, a Symbiont of Rhodnius prolixus (Hemiptera, Reduviidae, Triatominae), the Principle Vector of Trypanosoma cruzi.</title>
        <authorList>
            <person name="Pachebat J.A."/>
            <person name="van Keulen G."/>
            <person name="Whitten M.M."/>
            <person name="Girdwood S."/>
            <person name="Del Sol R."/>
            <person name="Dyson P.J."/>
            <person name="Facey P.D."/>
        </authorList>
    </citation>
    <scope>NUCLEOTIDE SEQUENCE [LARGE SCALE GENOMIC DNA]</scope>
    <source>
        <strain evidence="2 3">LMG 5362</strain>
    </source>
</reference>
<dbReference type="AlphaFoldDB" id="R7WHK0"/>
<proteinExistence type="predicted"/>
<protein>
    <submittedName>
        <fullName evidence="2">Uncharacterized protein</fullName>
    </submittedName>
</protein>
<evidence type="ECO:0000256" key="1">
    <source>
        <dbReference type="SAM" id="MobiDB-lite"/>
    </source>
</evidence>
<keyword evidence="3" id="KW-1185">Reference proteome</keyword>
<comment type="caution">
    <text evidence="2">The sequence shown here is derived from an EMBL/GenBank/DDBJ whole genome shotgun (WGS) entry which is preliminary data.</text>
</comment>
<sequence>MIVPPNAVPDGLATAAPAPLCRFPPGASAD</sequence>